<gene>
    <name evidence="6" type="ORF">SAHL_13680</name>
</gene>
<keyword evidence="1" id="KW-0805">Transcription regulation</keyword>
<keyword evidence="3" id="KW-0804">Transcription</keyword>
<comment type="caution">
    <text evidence="6">The sequence shown here is derived from an EMBL/GenBank/DDBJ whole genome shotgun (WGS) entry which is preliminary data.</text>
</comment>
<dbReference type="PROSITE" id="PS50977">
    <property type="entry name" value="HTH_TETR_2"/>
    <property type="match status" value="1"/>
</dbReference>
<feature type="DNA-binding region" description="H-T-H motif" evidence="4">
    <location>
        <begin position="71"/>
        <end position="90"/>
    </location>
</feature>
<name>A0A423PJD1_9GAMM</name>
<keyword evidence="2 4" id="KW-0238">DNA-binding</keyword>
<dbReference type="Pfam" id="PF17932">
    <property type="entry name" value="TetR_C_24"/>
    <property type="match status" value="1"/>
</dbReference>
<accession>A0A423PJD1</accession>
<evidence type="ECO:0000256" key="4">
    <source>
        <dbReference type="PROSITE-ProRule" id="PRU00335"/>
    </source>
</evidence>
<proteinExistence type="predicted"/>
<evidence type="ECO:0000313" key="7">
    <source>
        <dbReference type="Proteomes" id="UP000285123"/>
    </source>
</evidence>
<dbReference type="RefSeq" id="WP_123591967.1">
    <property type="nucleotide sequence ID" value="NZ_AYKF01000110.1"/>
</dbReference>
<protein>
    <submittedName>
        <fullName evidence="6">Transcriptional regulator</fullName>
    </submittedName>
</protein>
<dbReference type="PANTHER" id="PTHR30055">
    <property type="entry name" value="HTH-TYPE TRANSCRIPTIONAL REGULATOR RUTR"/>
    <property type="match status" value="1"/>
</dbReference>
<evidence type="ECO:0000256" key="2">
    <source>
        <dbReference type="ARBA" id="ARBA00023125"/>
    </source>
</evidence>
<dbReference type="GO" id="GO:0003700">
    <property type="term" value="F:DNA-binding transcription factor activity"/>
    <property type="evidence" value="ECO:0007669"/>
    <property type="project" value="TreeGrafter"/>
</dbReference>
<dbReference type="Gene3D" id="1.10.10.60">
    <property type="entry name" value="Homeodomain-like"/>
    <property type="match status" value="1"/>
</dbReference>
<dbReference type="GO" id="GO:0000976">
    <property type="term" value="F:transcription cis-regulatory region binding"/>
    <property type="evidence" value="ECO:0007669"/>
    <property type="project" value="TreeGrafter"/>
</dbReference>
<dbReference type="SUPFAM" id="SSF46689">
    <property type="entry name" value="Homeodomain-like"/>
    <property type="match status" value="1"/>
</dbReference>
<dbReference type="Gene3D" id="1.10.357.10">
    <property type="entry name" value="Tetracycline Repressor, domain 2"/>
    <property type="match status" value="1"/>
</dbReference>
<feature type="domain" description="HTH tetR-type" evidence="5">
    <location>
        <begin position="48"/>
        <end position="108"/>
    </location>
</feature>
<dbReference type="Proteomes" id="UP000285123">
    <property type="component" value="Unassembled WGS sequence"/>
</dbReference>
<evidence type="ECO:0000256" key="3">
    <source>
        <dbReference type="ARBA" id="ARBA00023163"/>
    </source>
</evidence>
<sequence>MTADAASEPVPSLRRFAQRHELTTTALCAQIVADGEHSISVRKPAVAADNLARIVGAMLRLANRSGFAGMTLRELATASGLSLGGLYAYIRSKDELAQIVQRQIGRTLHRVLDDTLAEVAGPRERLAAAVHAHIYVTEALRDWFFFLYMEAHHLAAPRRREAMAMERASETVLADIIRAGQAAGHYRALAPEPAAGLIKAMLQDWYLKRRKHSDRGLDVDAYAAMVIAAAEAHLTAEP</sequence>
<dbReference type="EMBL" id="AYKF01000110">
    <property type="protein sequence ID" value="ROO25699.1"/>
    <property type="molecule type" value="Genomic_DNA"/>
</dbReference>
<dbReference type="InterPro" id="IPR001647">
    <property type="entry name" value="HTH_TetR"/>
</dbReference>
<dbReference type="InterPro" id="IPR050109">
    <property type="entry name" value="HTH-type_TetR-like_transc_reg"/>
</dbReference>
<dbReference type="InterPro" id="IPR009057">
    <property type="entry name" value="Homeodomain-like_sf"/>
</dbReference>
<organism evidence="6 7">
    <name type="scientific">Salinisphaera orenii YIM 95161</name>
    <dbReference type="NCBI Taxonomy" id="1051139"/>
    <lineage>
        <taxon>Bacteria</taxon>
        <taxon>Pseudomonadati</taxon>
        <taxon>Pseudomonadota</taxon>
        <taxon>Gammaproteobacteria</taxon>
        <taxon>Salinisphaerales</taxon>
        <taxon>Salinisphaeraceae</taxon>
        <taxon>Salinisphaera</taxon>
    </lineage>
</organism>
<dbReference type="Pfam" id="PF00440">
    <property type="entry name" value="TetR_N"/>
    <property type="match status" value="1"/>
</dbReference>
<evidence type="ECO:0000313" key="6">
    <source>
        <dbReference type="EMBL" id="ROO25699.1"/>
    </source>
</evidence>
<dbReference type="OrthoDB" id="9808189at2"/>
<evidence type="ECO:0000256" key="1">
    <source>
        <dbReference type="ARBA" id="ARBA00023015"/>
    </source>
</evidence>
<dbReference type="AlphaFoldDB" id="A0A423PJD1"/>
<dbReference type="SUPFAM" id="SSF48498">
    <property type="entry name" value="Tetracyclin repressor-like, C-terminal domain"/>
    <property type="match status" value="1"/>
</dbReference>
<evidence type="ECO:0000259" key="5">
    <source>
        <dbReference type="PROSITE" id="PS50977"/>
    </source>
</evidence>
<dbReference type="InterPro" id="IPR036271">
    <property type="entry name" value="Tet_transcr_reg_TetR-rel_C_sf"/>
</dbReference>
<dbReference type="PANTHER" id="PTHR30055:SF240">
    <property type="entry name" value="HTH-TYPE TRANSCRIPTIONAL REGULATOR ACRR"/>
    <property type="match status" value="1"/>
</dbReference>
<dbReference type="InterPro" id="IPR041490">
    <property type="entry name" value="KstR2_TetR_C"/>
</dbReference>
<reference evidence="6 7" key="1">
    <citation type="submission" date="2013-10" db="EMBL/GenBank/DDBJ databases">
        <title>Salinisphaera halophila YIM 95161 Genome Sequencing.</title>
        <authorList>
            <person name="Lai Q."/>
            <person name="Li C."/>
            <person name="Shao Z."/>
        </authorList>
    </citation>
    <scope>NUCLEOTIDE SEQUENCE [LARGE SCALE GENOMIC DNA]</scope>
    <source>
        <strain evidence="6 7">YIM 95161</strain>
    </source>
</reference>